<dbReference type="Gene3D" id="2.40.320.10">
    <property type="entry name" value="Hypothetical Protein Pfu-838710-001"/>
    <property type="match status" value="1"/>
</dbReference>
<reference evidence="3" key="2">
    <citation type="submission" date="2020-09" db="EMBL/GenBank/DDBJ databases">
        <authorList>
            <person name="Sun Q."/>
            <person name="Zhou Y."/>
        </authorList>
    </citation>
    <scope>NUCLEOTIDE SEQUENCE</scope>
    <source>
        <strain evidence="3">CGMCC 1.3617</strain>
    </source>
</reference>
<evidence type="ECO:0000313" key="3">
    <source>
        <dbReference type="EMBL" id="GGJ36967.1"/>
    </source>
</evidence>
<proteinExistence type="predicted"/>
<dbReference type="InterPro" id="IPR012042">
    <property type="entry name" value="NeuTTM/CthTTM-like"/>
</dbReference>
<name>A0A917NX34_9PROT</name>
<protein>
    <submittedName>
        <fullName evidence="3">Adenylate cyclase</fullName>
    </submittedName>
</protein>
<feature type="region of interest" description="Disordered" evidence="1">
    <location>
        <begin position="143"/>
        <end position="179"/>
    </location>
</feature>
<dbReference type="AlphaFoldDB" id="A0A917NX34"/>
<sequence>MADSHGRPPRMNREIERKFLVADDGWKPHVIETLFLRDGLVATFGGGKVRVRVASRPVGPPIAWVALKGERHGIIRSEYEYEVPVAEAEAMLAEFCGDGILEKARHLVPHDGCIWAVDVYGGMLAGVVHAEVELDESTQQVSLPPWVGPEVTGQPQHSKRTLVAASTAARREARRRSAA</sequence>
<reference evidence="3" key="1">
    <citation type="journal article" date="2014" name="Int. J. Syst. Evol. Microbiol.">
        <title>Complete genome sequence of Corynebacterium casei LMG S-19264T (=DSM 44701T), isolated from a smear-ripened cheese.</title>
        <authorList>
            <consortium name="US DOE Joint Genome Institute (JGI-PGF)"/>
            <person name="Walter F."/>
            <person name="Albersmeier A."/>
            <person name="Kalinowski J."/>
            <person name="Ruckert C."/>
        </authorList>
    </citation>
    <scope>NUCLEOTIDE SEQUENCE</scope>
    <source>
        <strain evidence="3">CGMCC 1.3617</strain>
    </source>
</reference>
<feature type="domain" description="CYTH" evidence="2">
    <location>
        <begin position="12"/>
        <end position="165"/>
    </location>
</feature>
<evidence type="ECO:0000256" key="1">
    <source>
        <dbReference type="SAM" id="MobiDB-lite"/>
    </source>
</evidence>
<dbReference type="EMBL" id="BMKW01000015">
    <property type="protein sequence ID" value="GGJ36967.1"/>
    <property type="molecule type" value="Genomic_DNA"/>
</dbReference>
<keyword evidence="4" id="KW-1185">Reference proteome</keyword>
<dbReference type="PIRSF" id="PIRSF016487">
    <property type="entry name" value="CYTH_UCP016487"/>
    <property type="match status" value="1"/>
</dbReference>
<dbReference type="InterPro" id="IPR023577">
    <property type="entry name" value="CYTH_domain"/>
</dbReference>
<dbReference type="InterPro" id="IPR033469">
    <property type="entry name" value="CYTH-like_dom_sf"/>
</dbReference>
<dbReference type="PANTHER" id="PTHR40114">
    <property type="entry name" value="SLR0698 PROTEIN"/>
    <property type="match status" value="1"/>
</dbReference>
<evidence type="ECO:0000259" key="2">
    <source>
        <dbReference type="SMART" id="SM01118"/>
    </source>
</evidence>
<dbReference type="CDD" id="cd07891">
    <property type="entry name" value="CYTH-like_CthTTM-like_1"/>
    <property type="match status" value="1"/>
</dbReference>
<dbReference type="SUPFAM" id="SSF55154">
    <property type="entry name" value="CYTH-like phosphatases"/>
    <property type="match status" value="1"/>
</dbReference>
<evidence type="ECO:0000313" key="4">
    <source>
        <dbReference type="Proteomes" id="UP000661507"/>
    </source>
</evidence>
<dbReference type="Proteomes" id="UP000661507">
    <property type="component" value="Unassembled WGS sequence"/>
</dbReference>
<gene>
    <name evidence="3" type="ORF">GCM10011320_50780</name>
</gene>
<dbReference type="PANTHER" id="PTHR40114:SF1">
    <property type="entry name" value="SLR0698 PROTEIN"/>
    <property type="match status" value="1"/>
</dbReference>
<dbReference type="SMART" id="SM01118">
    <property type="entry name" value="CYTH"/>
    <property type="match status" value="1"/>
</dbReference>
<accession>A0A917NX34</accession>
<organism evidence="3 4">
    <name type="scientific">Neoroseomonas lacus</name>
    <dbReference type="NCBI Taxonomy" id="287609"/>
    <lineage>
        <taxon>Bacteria</taxon>
        <taxon>Pseudomonadati</taxon>
        <taxon>Pseudomonadota</taxon>
        <taxon>Alphaproteobacteria</taxon>
        <taxon>Acetobacterales</taxon>
        <taxon>Acetobacteraceae</taxon>
        <taxon>Neoroseomonas</taxon>
    </lineage>
</organism>
<comment type="caution">
    <text evidence="3">The sequence shown here is derived from an EMBL/GenBank/DDBJ whole genome shotgun (WGS) entry which is preliminary data.</text>
</comment>